<dbReference type="Proteomes" id="UP001595912">
    <property type="component" value="Unassembled WGS sequence"/>
</dbReference>
<feature type="transmembrane region" description="Helical" evidence="1">
    <location>
        <begin position="1093"/>
        <end position="1114"/>
    </location>
</feature>
<dbReference type="Pfam" id="PF05729">
    <property type="entry name" value="NACHT"/>
    <property type="match status" value="1"/>
</dbReference>
<keyword evidence="4" id="KW-1185">Reference proteome</keyword>
<evidence type="ECO:0000313" key="3">
    <source>
        <dbReference type="EMBL" id="MFC5001920.1"/>
    </source>
</evidence>
<dbReference type="InterPro" id="IPR009003">
    <property type="entry name" value="Peptidase_S1_PA"/>
</dbReference>
<feature type="transmembrane region" description="Helical" evidence="1">
    <location>
        <begin position="895"/>
        <end position="912"/>
    </location>
</feature>
<organism evidence="3 4">
    <name type="scientific">Dactylosporangium cerinum</name>
    <dbReference type="NCBI Taxonomy" id="1434730"/>
    <lineage>
        <taxon>Bacteria</taxon>
        <taxon>Bacillati</taxon>
        <taxon>Actinomycetota</taxon>
        <taxon>Actinomycetes</taxon>
        <taxon>Micromonosporales</taxon>
        <taxon>Micromonosporaceae</taxon>
        <taxon>Dactylosporangium</taxon>
    </lineage>
</organism>
<dbReference type="EMBL" id="JBHSIU010000041">
    <property type="protein sequence ID" value="MFC5001920.1"/>
    <property type="molecule type" value="Genomic_DNA"/>
</dbReference>
<comment type="caution">
    <text evidence="3">The sequence shown here is derived from an EMBL/GenBank/DDBJ whole genome shotgun (WGS) entry which is preliminary data.</text>
</comment>
<feature type="transmembrane region" description="Helical" evidence="1">
    <location>
        <begin position="1031"/>
        <end position="1052"/>
    </location>
</feature>
<feature type="transmembrane region" description="Helical" evidence="1">
    <location>
        <begin position="329"/>
        <end position="349"/>
    </location>
</feature>
<feature type="transmembrane region" description="Helical" evidence="1">
    <location>
        <begin position="1197"/>
        <end position="1218"/>
    </location>
</feature>
<dbReference type="Pfam" id="PF13365">
    <property type="entry name" value="Trypsin_2"/>
    <property type="match status" value="1"/>
</dbReference>
<dbReference type="InterPro" id="IPR007111">
    <property type="entry name" value="NACHT_NTPase"/>
</dbReference>
<feature type="transmembrane region" description="Helical" evidence="1">
    <location>
        <begin position="1135"/>
        <end position="1155"/>
    </location>
</feature>
<feature type="transmembrane region" description="Helical" evidence="1">
    <location>
        <begin position="355"/>
        <end position="377"/>
    </location>
</feature>
<dbReference type="SUPFAM" id="SSF52540">
    <property type="entry name" value="P-loop containing nucleoside triphosphate hydrolases"/>
    <property type="match status" value="1"/>
</dbReference>
<keyword evidence="1" id="KW-0812">Transmembrane</keyword>
<dbReference type="RefSeq" id="WP_380119520.1">
    <property type="nucleotide sequence ID" value="NZ_JBHSIU010000041.1"/>
</dbReference>
<evidence type="ECO:0000256" key="1">
    <source>
        <dbReference type="SAM" id="Phobius"/>
    </source>
</evidence>
<feature type="transmembrane region" description="Helical" evidence="1">
    <location>
        <begin position="868"/>
        <end position="889"/>
    </location>
</feature>
<evidence type="ECO:0000313" key="4">
    <source>
        <dbReference type="Proteomes" id="UP001595912"/>
    </source>
</evidence>
<dbReference type="Gene3D" id="3.40.50.300">
    <property type="entry name" value="P-loop containing nucleotide triphosphate hydrolases"/>
    <property type="match status" value="1"/>
</dbReference>
<accession>A0ABV9VZT8</accession>
<keyword evidence="1" id="KW-1133">Transmembrane helix</keyword>
<evidence type="ECO:0000259" key="2">
    <source>
        <dbReference type="PROSITE" id="PS50837"/>
    </source>
</evidence>
<gene>
    <name evidence="3" type="ORF">ACFPIJ_29295</name>
</gene>
<feature type="transmembrane region" description="Helical" evidence="1">
    <location>
        <begin position="813"/>
        <end position="832"/>
    </location>
</feature>
<feature type="transmembrane region" description="Helical" evidence="1">
    <location>
        <begin position="773"/>
        <end position="792"/>
    </location>
</feature>
<sequence length="1279" mass="135398">MSRGSRWCSAAPSIALASRSRLLARVTNSRGSRLDVPLANRLVEVIVDAGEGVKPRYRYGSGCIVAGRTVLTAAHVVAAGVTVRVRTSKKELRDASIDARFVGQEHGPAPDLALIEIIDPSVDYPALRLARLDRQSAVEAAVQCHAFGYPWFTERPSPAAVREIADAIGEVPVLSKLATGLASILVRDSPRPLPLEDCTLAESPWSGMSGGPVVTEGKLLGVVIEHAPREGPSTITMAPISLLEHDPDYPLWGPGVSDPGAWWSRLGVTGIADVVVLPPRSPDVAVVPEVEPSPDAMEHFRTKFESAGFAPPARWTAGAPPVSQRRRSMLAGTAGLLAALLTLLLWTTAGSAQVSAMWGALGGVMPFVIALATWVLAKPVLVVADDVTLIRYMSTTLAEQERSQGVHDPWPMPVVLRVAAHQSMDRWDVIRGEPDVRTPIELDGDVRAIEKVFAAIPSGRIVLVGPGGAGKTTAARRLAAACAESWSPGAPIPVIVPLALWDVHTVDLSDWLVSWMSENLGPLVNRPQAARQLLDTGQLMLIMDGFDEIPASVRPSALIAVNRLLRPGQRIVLTSRPSEYAAATARGEVLRAAPVLELAPLTPAAIWDYLAAAASPTAAAAWRDLRRRVDDRHPLLRTLAVPLFLSMARELFGSGDRDPLNLLDPRRYAGRAAIETALLAAYVEYALGERLRPGRRGATTRRVREAERTLRFLARATIDSKDPTIASWRLHNFAPRLAVGGLFGAVVGVTAAFGLTLSFIVYRPANAASAADLVFMLSALLVGGVAAALAAPPPKPVFTQAAWLTAARGRSPWLTVLGVVALVLVLRSVTPYGVLDQVLAIAATSCVVPWAMLPSRRQRRVADAVDRYHRAVVAGVVFAVAATMALLQRSAQPEIPVSAALILASALCGYLNHDRQAHVPAPRRPLSSVRSRVAVTIAVAMVGLVIASRPQTAALVVKEVLGGALDLVSLGLPASAGLSDTKLFGVVVAAAVALLSAQVGGGLAAARTDGRQPRRIAPRLRDLPEVASGRIARGAAVGAVLGFSSDLLTGFFDFVSSLLAGGVTLSPPVSPMAAELRLTGVDRVFSALGSSDVISAAFLGAVIGLLLALLRWVQTPVDTADAVDHRAVLRADRRVFVLAAAVPAVLSVSAGNAVVGHPVPVGADAWLGVADWSAMALPRFAPYATHLASSPVAGGTLGVILVSSFVMSFVGVPLLLYVTRDIAWQQYRCAHVWLVLSGRVPVRLARFLAYAQTAGILREVGGAYQFRHERLAKHLSGRR</sequence>
<feature type="transmembrane region" description="Helical" evidence="1">
    <location>
        <begin position="983"/>
        <end position="1006"/>
    </location>
</feature>
<protein>
    <submittedName>
        <fullName evidence="3">Trypsin-like peptidase domain-containing protein</fullName>
    </submittedName>
</protein>
<dbReference type="InterPro" id="IPR003593">
    <property type="entry name" value="AAA+_ATPase"/>
</dbReference>
<dbReference type="InterPro" id="IPR027417">
    <property type="entry name" value="P-loop_NTPase"/>
</dbReference>
<reference evidence="4" key="1">
    <citation type="journal article" date="2019" name="Int. J. Syst. Evol. Microbiol.">
        <title>The Global Catalogue of Microorganisms (GCM) 10K type strain sequencing project: providing services to taxonomists for standard genome sequencing and annotation.</title>
        <authorList>
            <consortium name="The Broad Institute Genomics Platform"/>
            <consortium name="The Broad Institute Genome Sequencing Center for Infectious Disease"/>
            <person name="Wu L."/>
            <person name="Ma J."/>
        </authorList>
    </citation>
    <scope>NUCLEOTIDE SEQUENCE [LARGE SCALE GENOMIC DNA]</scope>
    <source>
        <strain evidence="4">CGMCC 4.7152</strain>
    </source>
</reference>
<feature type="transmembrane region" description="Helical" evidence="1">
    <location>
        <begin position="737"/>
        <end position="761"/>
    </location>
</feature>
<keyword evidence="1" id="KW-0472">Membrane</keyword>
<proteinExistence type="predicted"/>
<dbReference type="PROSITE" id="PS50837">
    <property type="entry name" value="NACHT"/>
    <property type="match status" value="1"/>
</dbReference>
<dbReference type="SUPFAM" id="SSF50494">
    <property type="entry name" value="Trypsin-like serine proteases"/>
    <property type="match status" value="1"/>
</dbReference>
<dbReference type="Gene3D" id="2.40.10.120">
    <property type="match status" value="1"/>
</dbReference>
<feature type="domain" description="NACHT" evidence="2">
    <location>
        <begin position="459"/>
        <end position="578"/>
    </location>
</feature>
<name>A0ABV9VZT8_9ACTN</name>
<dbReference type="SMART" id="SM00382">
    <property type="entry name" value="AAA"/>
    <property type="match status" value="1"/>
</dbReference>
<feature type="transmembrane region" description="Helical" evidence="1">
    <location>
        <begin position="933"/>
        <end position="951"/>
    </location>
</feature>